<sequence length="144" mass="16622">MESGEVQEGGLAEKISNGVRERIEEGGEVFNYNDRVGKSTITAIELEDSNDWLALRAHRFQTSSGLAAIYYKMLRLKHMFRKFNKQFVGEVEVQSQMAKTWYQEAKEVTHSNPRDFLCIMLEKKAVVEFCLQEKNSSKLSHLEK</sequence>
<evidence type="ECO:0000313" key="2">
    <source>
        <dbReference type="Proteomes" id="UP000596661"/>
    </source>
</evidence>
<reference evidence="1" key="2">
    <citation type="submission" date="2021-03" db="UniProtKB">
        <authorList>
            <consortium name="EnsemblPlants"/>
        </authorList>
    </citation>
    <scope>IDENTIFICATION</scope>
</reference>
<protein>
    <submittedName>
        <fullName evidence="1">Uncharacterized protein</fullName>
    </submittedName>
</protein>
<proteinExistence type="predicted"/>
<evidence type="ECO:0000313" key="1">
    <source>
        <dbReference type="EnsemblPlants" id="cds.evm.model.01.2579"/>
    </source>
</evidence>
<name>A0A803NLR3_CANSA</name>
<dbReference type="EnsemblPlants" id="evm.model.01.2579">
    <property type="protein sequence ID" value="cds.evm.model.01.2579"/>
    <property type="gene ID" value="evm.TU.01.2579"/>
</dbReference>
<reference evidence="1" key="1">
    <citation type="submission" date="2018-11" db="EMBL/GenBank/DDBJ databases">
        <authorList>
            <person name="Grassa J C."/>
        </authorList>
    </citation>
    <scope>NUCLEOTIDE SEQUENCE [LARGE SCALE GENOMIC DNA]</scope>
</reference>
<dbReference type="Proteomes" id="UP000596661">
    <property type="component" value="Chromosome 1"/>
</dbReference>
<keyword evidence="2" id="KW-1185">Reference proteome</keyword>
<accession>A0A803NLR3</accession>
<dbReference type="AlphaFoldDB" id="A0A803NLR3"/>
<organism evidence="1 2">
    <name type="scientific">Cannabis sativa</name>
    <name type="common">Hemp</name>
    <name type="synonym">Marijuana</name>
    <dbReference type="NCBI Taxonomy" id="3483"/>
    <lineage>
        <taxon>Eukaryota</taxon>
        <taxon>Viridiplantae</taxon>
        <taxon>Streptophyta</taxon>
        <taxon>Embryophyta</taxon>
        <taxon>Tracheophyta</taxon>
        <taxon>Spermatophyta</taxon>
        <taxon>Magnoliopsida</taxon>
        <taxon>eudicotyledons</taxon>
        <taxon>Gunneridae</taxon>
        <taxon>Pentapetalae</taxon>
        <taxon>rosids</taxon>
        <taxon>fabids</taxon>
        <taxon>Rosales</taxon>
        <taxon>Cannabaceae</taxon>
        <taxon>Cannabis</taxon>
    </lineage>
</organism>
<dbReference type="Gramene" id="evm.model.01.2579">
    <property type="protein sequence ID" value="cds.evm.model.01.2579"/>
    <property type="gene ID" value="evm.TU.01.2579"/>
</dbReference>
<dbReference type="EMBL" id="UZAU01000073">
    <property type="status" value="NOT_ANNOTATED_CDS"/>
    <property type="molecule type" value="Genomic_DNA"/>
</dbReference>